<name>A0A645BT94_9ZZZZ</name>
<evidence type="ECO:0000313" key="1">
    <source>
        <dbReference type="EMBL" id="MPM68437.1"/>
    </source>
</evidence>
<protein>
    <submittedName>
        <fullName evidence="1">Uncharacterized protein</fullName>
    </submittedName>
</protein>
<gene>
    <name evidence="1" type="ORF">SDC9_115369</name>
</gene>
<accession>A0A645BT94</accession>
<proteinExistence type="predicted"/>
<dbReference type="AlphaFoldDB" id="A0A645BT94"/>
<sequence length="181" mass="20507">MCIALLQRRLGKPHKRCHPLRGHLALAALPRVKLALANQLQCGFVVIQKVVKRHVFQIQIVAHAHYFGVCFVHCQPFGLWHAQFFIKLVQLHHHPGILRVQRKGPLHLLLCLLWQVALVIVGKCKVAVHGGKRVVKPERSLPAIDRFFVLALVVPQISKVIPALCIGRVLPYRPLQHIEVL</sequence>
<comment type="caution">
    <text evidence="1">The sequence shown here is derived from an EMBL/GenBank/DDBJ whole genome shotgun (WGS) entry which is preliminary data.</text>
</comment>
<dbReference type="EMBL" id="VSSQ01022257">
    <property type="protein sequence ID" value="MPM68437.1"/>
    <property type="molecule type" value="Genomic_DNA"/>
</dbReference>
<organism evidence="1">
    <name type="scientific">bioreactor metagenome</name>
    <dbReference type="NCBI Taxonomy" id="1076179"/>
    <lineage>
        <taxon>unclassified sequences</taxon>
        <taxon>metagenomes</taxon>
        <taxon>ecological metagenomes</taxon>
    </lineage>
</organism>
<reference evidence="1" key="1">
    <citation type="submission" date="2019-08" db="EMBL/GenBank/DDBJ databases">
        <authorList>
            <person name="Kucharzyk K."/>
            <person name="Murdoch R.W."/>
            <person name="Higgins S."/>
            <person name="Loffler F."/>
        </authorList>
    </citation>
    <scope>NUCLEOTIDE SEQUENCE</scope>
</reference>